<sequence length="400" mass="44386">MSLRKKRNFKALQLPGKEEANDNGGPVAARPAPRRRPPPVYEDESAESKSAMHATITSTLASLDMNSKRLDLKDEDLTELHELGSGNGGSVMKVQHVSGTIMAKKIVLIDAKPSVRKQILRELQILHACRSPYIISVYGSYIKTPNLCICMEFCEHGSFDNIYKKLGPIPIDIVGMVALAVLEGLKYLYTTHKIIHRDIKPSNILLSAAGDIKLCDFGVSGELENSIANTFVGTSTYMSPERIQGAEYSVKSDVWSLGITLIELAVGHFPWSSEDDEHPEDMAKSINRQNKELLQPSTPNSARHSRRKSKGVSLHGGTMLLSILELMHLIVQEPPPRLPEGKFSPDVCEFVDGCLEKDIERRKLPAQLLVSSNSALVNFALTVSARHNRGWSNEEQRQWI</sequence>
<dbReference type="Gene3D" id="1.10.510.10">
    <property type="entry name" value="Transferase(Phosphotransferase) domain 1"/>
    <property type="match status" value="1"/>
</dbReference>
<dbReference type="GO" id="GO:0004674">
    <property type="term" value="F:protein serine/threonine kinase activity"/>
    <property type="evidence" value="ECO:0007669"/>
    <property type="project" value="UniProtKB-KW"/>
</dbReference>
<dbReference type="FunFam" id="3.30.200.20:FF:000040">
    <property type="entry name" value="Dual specificity mitogen-activated protein kinase kinase"/>
    <property type="match status" value="1"/>
</dbReference>
<dbReference type="Gene3D" id="3.30.200.20">
    <property type="entry name" value="Phosphorylase Kinase, domain 1"/>
    <property type="match status" value="1"/>
</dbReference>
<dbReference type="VEuPathDB" id="FungiDB:SCHCODRAFT_02488207"/>
<keyword evidence="3 7" id="KW-0547">Nucleotide-binding</keyword>
<dbReference type="InParanoid" id="D8PPP0"/>
<dbReference type="PROSITE" id="PS00108">
    <property type="entry name" value="PROTEIN_KINASE_ST"/>
    <property type="match status" value="1"/>
</dbReference>
<organism evidence="12">
    <name type="scientific">Schizophyllum commune (strain H4-8 / FGSC 9210)</name>
    <name type="common">Split gill fungus</name>
    <dbReference type="NCBI Taxonomy" id="578458"/>
    <lineage>
        <taxon>Eukaryota</taxon>
        <taxon>Fungi</taxon>
        <taxon>Dikarya</taxon>
        <taxon>Basidiomycota</taxon>
        <taxon>Agaricomycotina</taxon>
        <taxon>Agaricomycetes</taxon>
        <taxon>Agaricomycetidae</taxon>
        <taxon>Agaricales</taxon>
        <taxon>Schizophyllaceae</taxon>
        <taxon>Schizophyllum</taxon>
    </lineage>
</organism>
<dbReference type="Proteomes" id="UP000007431">
    <property type="component" value="Unassembled WGS sequence"/>
</dbReference>
<dbReference type="STRING" id="578458.D8PPP0"/>
<dbReference type="OrthoDB" id="10252354at2759"/>
<feature type="region of interest" description="Disordered" evidence="9">
    <location>
        <begin position="1"/>
        <end position="52"/>
    </location>
</feature>
<reference evidence="11 12" key="1">
    <citation type="journal article" date="2010" name="Nat. Biotechnol.">
        <title>Genome sequence of the model mushroom Schizophyllum commune.</title>
        <authorList>
            <person name="Ohm R.A."/>
            <person name="de Jong J.F."/>
            <person name="Lugones L.G."/>
            <person name="Aerts A."/>
            <person name="Kothe E."/>
            <person name="Stajich J.E."/>
            <person name="de Vries R.P."/>
            <person name="Record E."/>
            <person name="Levasseur A."/>
            <person name="Baker S.E."/>
            <person name="Bartholomew K.A."/>
            <person name="Coutinho P.M."/>
            <person name="Erdmann S."/>
            <person name="Fowler T.J."/>
            <person name="Gathman A.C."/>
            <person name="Lombard V."/>
            <person name="Henrissat B."/>
            <person name="Knabe N."/>
            <person name="Kuees U."/>
            <person name="Lilly W.W."/>
            <person name="Lindquist E."/>
            <person name="Lucas S."/>
            <person name="Magnuson J.K."/>
            <person name="Piumi F."/>
            <person name="Raudaskoski M."/>
            <person name="Salamov A."/>
            <person name="Schmutz J."/>
            <person name="Schwarze F.W.M.R."/>
            <person name="vanKuyk P.A."/>
            <person name="Horton J.S."/>
            <person name="Grigoriev I.V."/>
            <person name="Woesten H.A.B."/>
        </authorList>
    </citation>
    <scope>NUCLEOTIDE SEQUENCE [LARGE SCALE GENOMIC DNA]</scope>
    <source>
        <strain evidence="12">H4-8 / FGSC 9210</strain>
    </source>
</reference>
<proteinExistence type="inferred from homology"/>
<feature type="domain" description="Protein kinase" evidence="10">
    <location>
        <begin position="77"/>
        <end position="376"/>
    </location>
</feature>
<keyword evidence="12" id="KW-1185">Reference proteome</keyword>
<dbReference type="KEGG" id="scm:SCHCO_02488207"/>
<dbReference type="PROSITE" id="PS50011">
    <property type="entry name" value="PROTEIN_KINASE_DOM"/>
    <property type="match status" value="1"/>
</dbReference>
<keyword evidence="4" id="KW-0418">Kinase</keyword>
<dbReference type="HOGENOM" id="CLU_000288_63_23_1"/>
<evidence type="ECO:0000256" key="8">
    <source>
        <dbReference type="RuleBase" id="RU000304"/>
    </source>
</evidence>
<dbReference type="RefSeq" id="XP_003038582.1">
    <property type="nucleotide sequence ID" value="XM_003038536.1"/>
</dbReference>
<dbReference type="InterPro" id="IPR011009">
    <property type="entry name" value="Kinase-like_dom_sf"/>
</dbReference>
<evidence type="ECO:0000256" key="9">
    <source>
        <dbReference type="SAM" id="MobiDB-lite"/>
    </source>
</evidence>
<accession>D8PPP0</accession>
<evidence type="ECO:0000256" key="6">
    <source>
        <dbReference type="ARBA" id="ARBA00038035"/>
    </source>
</evidence>
<name>D8PPP0_SCHCM</name>
<evidence type="ECO:0000256" key="5">
    <source>
        <dbReference type="ARBA" id="ARBA00022840"/>
    </source>
</evidence>
<dbReference type="InterPro" id="IPR000719">
    <property type="entry name" value="Prot_kinase_dom"/>
</dbReference>
<dbReference type="OMA" id="CHDMYER"/>
<feature type="binding site" evidence="7">
    <location>
        <position position="105"/>
    </location>
    <ligand>
        <name>ATP</name>
        <dbReference type="ChEBI" id="CHEBI:30616"/>
    </ligand>
</feature>
<evidence type="ECO:0000256" key="4">
    <source>
        <dbReference type="ARBA" id="ARBA00022777"/>
    </source>
</evidence>
<keyword evidence="5 7" id="KW-0067">ATP-binding</keyword>
<keyword evidence="1 8" id="KW-0723">Serine/threonine-protein kinase</keyword>
<comment type="similarity">
    <text evidence="6">Belongs to the protein kinase superfamily. STE Ser/Thr protein kinase family. MAP kinase kinase subfamily.</text>
</comment>
<dbReference type="Pfam" id="PF00069">
    <property type="entry name" value="Pkinase"/>
    <property type="match status" value="1"/>
</dbReference>
<dbReference type="SUPFAM" id="SSF56112">
    <property type="entry name" value="Protein kinase-like (PK-like)"/>
    <property type="match status" value="1"/>
</dbReference>
<dbReference type="InterPro" id="IPR050915">
    <property type="entry name" value="MAP_kinase_kinase"/>
</dbReference>
<dbReference type="GO" id="GO:0004712">
    <property type="term" value="F:protein serine/threonine/tyrosine kinase activity"/>
    <property type="evidence" value="ECO:0007669"/>
    <property type="project" value="UniProtKB-ARBA"/>
</dbReference>
<dbReference type="FunCoup" id="D8PPP0">
    <property type="interactions" value="365"/>
</dbReference>
<dbReference type="PROSITE" id="PS00107">
    <property type="entry name" value="PROTEIN_KINASE_ATP"/>
    <property type="match status" value="1"/>
</dbReference>
<dbReference type="GeneID" id="9584879"/>
<evidence type="ECO:0000256" key="2">
    <source>
        <dbReference type="ARBA" id="ARBA00022679"/>
    </source>
</evidence>
<evidence type="ECO:0000256" key="1">
    <source>
        <dbReference type="ARBA" id="ARBA00022527"/>
    </source>
</evidence>
<dbReference type="GO" id="GO:0005524">
    <property type="term" value="F:ATP binding"/>
    <property type="evidence" value="ECO:0007669"/>
    <property type="project" value="UniProtKB-UniRule"/>
</dbReference>
<dbReference type="PANTHER" id="PTHR47448">
    <property type="entry name" value="DUAL SPECIFICITY MITOGEN-ACTIVATED PROTEIN KINASE KINASE DSOR1-LIKE PROTEIN"/>
    <property type="match status" value="1"/>
</dbReference>
<evidence type="ECO:0000259" key="10">
    <source>
        <dbReference type="PROSITE" id="PS50011"/>
    </source>
</evidence>
<protein>
    <recommendedName>
        <fullName evidence="10">Protein kinase domain-containing protein</fullName>
    </recommendedName>
</protein>
<feature type="region of interest" description="Disordered" evidence="9">
    <location>
        <begin position="288"/>
        <end position="313"/>
    </location>
</feature>
<dbReference type="SMART" id="SM00220">
    <property type="entry name" value="S_TKc"/>
    <property type="match status" value="1"/>
</dbReference>
<evidence type="ECO:0000256" key="7">
    <source>
        <dbReference type="PROSITE-ProRule" id="PRU10141"/>
    </source>
</evidence>
<dbReference type="PANTHER" id="PTHR47448:SF1">
    <property type="entry name" value="SERINE_THREONINE-PROTEIN KINASE STE7 HOMOLOG"/>
    <property type="match status" value="1"/>
</dbReference>
<dbReference type="InterPro" id="IPR017441">
    <property type="entry name" value="Protein_kinase_ATP_BS"/>
</dbReference>
<evidence type="ECO:0000313" key="12">
    <source>
        <dbReference type="Proteomes" id="UP000007431"/>
    </source>
</evidence>
<dbReference type="eggNOG" id="KOG0581">
    <property type="taxonomic scope" value="Eukaryota"/>
</dbReference>
<keyword evidence="2" id="KW-0808">Transferase</keyword>
<evidence type="ECO:0000256" key="3">
    <source>
        <dbReference type="ARBA" id="ARBA00022741"/>
    </source>
</evidence>
<gene>
    <name evidence="11" type="ORF">SCHCODRAFT_46277</name>
</gene>
<dbReference type="EMBL" id="GL377302">
    <property type="protein sequence ID" value="EFJ03680.1"/>
    <property type="molecule type" value="Genomic_DNA"/>
</dbReference>
<dbReference type="AlphaFoldDB" id="D8PPP0"/>
<dbReference type="GO" id="GO:0000165">
    <property type="term" value="P:MAPK cascade"/>
    <property type="evidence" value="ECO:0007669"/>
    <property type="project" value="UniProtKB-ARBA"/>
</dbReference>
<dbReference type="InterPro" id="IPR008271">
    <property type="entry name" value="Ser/Thr_kinase_AS"/>
</dbReference>
<evidence type="ECO:0000313" key="11">
    <source>
        <dbReference type="EMBL" id="EFJ03680.1"/>
    </source>
</evidence>